<proteinExistence type="predicted"/>
<feature type="region of interest" description="Disordered" evidence="2">
    <location>
        <begin position="2240"/>
        <end position="2266"/>
    </location>
</feature>
<dbReference type="InterPro" id="IPR001806">
    <property type="entry name" value="Small_GTPase"/>
</dbReference>
<dbReference type="EMBL" id="BEYU01000096">
    <property type="protein sequence ID" value="GBG31366.1"/>
    <property type="molecule type" value="Genomic_DNA"/>
</dbReference>
<dbReference type="Proteomes" id="UP000241890">
    <property type="component" value="Unassembled WGS sequence"/>
</dbReference>
<feature type="compositionally biased region" description="Basic and acidic residues" evidence="2">
    <location>
        <begin position="32"/>
        <end position="45"/>
    </location>
</feature>
<accession>A0A2R5GKC8</accession>
<dbReference type="FunFam" id="3.40.50.300:FF:001447">
    <property type="entry name" value="Ras-related protein Rab-1B"/>
    <property type="match status" value="1"/>
</dbReference>
<evidence type="ECO:0000313" key="4">
    <source>
        <dbReference type="Proteomes" id="UP000241890"/>
    </source>
</evidence>
<dbReference type="GO" id="GO:0003924">
    <property type="term" value="F:GTPase activity"/>
    <property type="evidence" value="ECO:0007669"/>
    <property type="project" value="InterPro"/>
</dbReference>
<keyword evidence="1" id="KW-0547">Nucleotide-binding</keyword>
<dbReference type="InParanoid" id="A0A2R5GKC8"/>
<dbReference type="GO" id="GO:0005525">
    <property type="term" value="F:GTP binding"/>
    <property type="evidence" value="ECO:0007669"/>
    <property type="project" value="InterPro"/>
</dbReference>
<evidence type="ECO:0000313" key="3">
    <source>
        <dbReference type="EMBL" id="GBG31366.1"/>
    </source>
</evidence>
<dbReference type="PANTHER" id="PTHR47978">
    <property type="match status" value="1"/>
</dbReference>
<keyword evidence="4" id="KW-1185">Reference proteome</keyword>
<feature type="compositionally biased region" description="Basic and acidic residues" evidence="2">
    <location>
        <begin position="73"/>
        <end position="89"/>
    </location>
</feature>
<gene>
    <name evidence="3" type="ORF">FCC1311_075902</name>
</gene>
<feature type="compositionally biased region" description="Polar residues" evidence="2">
    <location>
        <begin position="626"/>
        <end position="641"/>
    </location>
</feature>
<protein>
    <submittedName>
        <fullName evidence="3">Rab-like protein 2A</fullName>
    </submittedName>
</protein>
<dbReference type="SMART" id="SM00175">
    <property type="entry name" value="RAB"/>
    <property type="match status" value="1"/>
</dbReference>
<dbReference type="OrthoDB" id="48625at2759"/>
<dbReference type="SMART" id="SM00173">
    <property type="entry name" value="RAS"/>
    <property type="match status" value="1"/>
</dbReference>
<dbReference type="Gene3D" id="3.40.50.300">
    <property type="entry name" value="P-loop containing nucleotide triphosphate hydrolases"/>
    <property type="match status" value="1"/>
</dbReference>
<evidence type="ECO:0000256" key="2">
    <source>
        <dbReference type="SAM" id="MobiDB-lite"/>
    </source>
</evidence>
<evidence type="ECO:0000256" key="1">
    <source>
        <dbReference type="ARBA" id="ARBA00022741"/>
    </source>
</evidence>
<feature type="region of interest" description="Disordered" evidence="2">
    <location>
        <begin position="2039"/>
        <end position="2099"/>
    </location>
</feature>
<reference evidence="3 4" key="1">
    <citation type="submission" date="2017-12" db="EMBL/GenBank/DDBJ databases">
        <title>Sequencing, de novo assembly and annotation of complete genome of a new Thraustochytrid species, strain FCC1311.</title>
        <authorList>
            <person name="Sedici K."/>
            <person name="Godart F."/>
            <person name="Aiese Cigliano R."/>
            <person name="Sanseverino W."/>
            <person name="Barakat M."/>
            <person name="Ortet P."/>
            <person name="Marechal E."/>
            <person name="Cagnac O."/>
            <person name="Amato A."/>
        </authorList>
    </citation>
    <scope>NUCLEOTIDE SEQUENCE [LARGE SCALE GENOMIC DNA]</scope>
</reference>
<feature type="region of interest" description="Disordered" evidence="2">
    <location>
        <begin position="2678"/>
        <end position="2711"/>
    </location>
</feature>
<dbReference type="InterPro" id="IPR005225">
    <property type="entry name" value="Small_GTP-bd"/>
</dbReference>
<dbReference type="SMART" id="SM00174">
    <property type="entry name" value="RHO"/>
    <property type="match status" value="1"/>
</dbReference>
<feature type="compositionally biased region" description="Polar residues" evidence="2">
    <location>
        <begin position="2693"/>
        <end position="2707"/>
    </location>
</feature>
<dbReference type="SMART" id="SM00176">
    <property type="entry name" value="RAN"/>
    <property type="match status" value="1"/>
</dbReference>
<name>A0A2R5GKC8_9STRA</name>
<sequence length="3432" mass="384555">MAVSNRDEDALAQLLEEGNWDPDSDSGAASMDRSDAYDGSRGGDFDKEDENEDVEQEREENEEEHEIDDLERQEERKGVEVIQSDEMHGSDVTNNLEKEESDFDFDDDAVVSLEQIDEWHEEIKHNAADAAILTWEKRLDLWSAKLRDVDYEDLVFEPVSALSKLKRYTWLGLVGRGQIGYACLRWLGGKIVARKRQDNNEGRYECVVNQDNLASMLEDAVGEADLRIIRIIRKLGERNELSSILEDLRGCKPDELLHRLQDEEDFGFIIPIMRLRFYDNAELSAVLGTLCKSELAKASDAQTIACLKDILRKLAEDFEHRDGSVRHLLDAAIDKFQRNKRVFIDALRRSVTQTQENGNEVVFVDPNRGAKLTPLDKWHQRNIRGGSGQMQAPVLSLKRRFDLVDAERKWFRQTRPIVNELVQAILPDSGEPDIFNLLNRDDEKLAMEEGTSKDTFTPKLRQYCSKKQRLMDLREASTLSACLTAARDPHIETRDQADGEAERVILVIGYRASNHQDAHLASGNEAPFVSRCLSVSNDDAGDKIIEVGSRLDGLYTRIPDEFCEGARDKIFNSVLPIREERDTLVFYEFVPSGVHAADSSPLERVLAEPPQLAGRTTRSQHENAVPASQATDASTPRSPTPVSRGRREGAMVRSLIGGGDSHDLHDGSQQQSTSHLVHAHHFTHILLEMDATPSKDDDVRSNEKGAYRSLEESCERRFLISLAHPGKVDVEGMRLPSLAVLPRSSVAPEQDNLSFRRYLVLLPATYLDFDSTLSERHELAGLLQRYAKTAYVETAETLAQVLSIFISVKERSDAVSPTEIVFEKLKANQLVLNCMSVTSLVSVAPDLFRGPVHEVWESILTPHDAMGPEELAAREAALALITGRSSGTPATAVLATDDMWGHLHDLLSTRTKFSCEDLDVEPSNFWSIADRLSRRAELSVSTFYFVRLTGRTNSGMLEKLLGVASESRCVKLIFYFTKGLMALYNRLSADIRPRVFLHDMVSERAKDVSPVIQTERYTVYDGLLRKVSRELIDSSSFTQQTLDRIRRRAEQATNWVQDVRDSLLAGDDAECSVRKNTRVIVTEDAEALTSTLTETFSRLDFLNARDPRCIEKLRGLLSLNVTESEEEPVVLVLLHAQLLVRDRLHVIASHCARCRKPLLLVVNAATRDLTSFQTTSIEGLTKFEHVDIFHARARLPSPDQPFYRVILGLRVLLGPHLDLTSDMSHVQSLSAFLEDDESASVPPFLSEFALRLSPQPALLQRMLRTLASDTKPDSKFTFENGSGAVLLGDVVASVLWTYVENLEDVTKMVHFADIANDPVMFLAPQALRVWILIACLEGQPAIRPMCAFEDRLNISRTDNPGEILCSPLNAPLDTDAAISAIREIYYVDPGRGDAMTPLSDIIEQTAIRGGDLHWNDVYRSWARTPEIPTPVLLHLLQEAPSRLLLALSLSKTRMASLPLPGLVVERLSQDLEAMRDAVTGPSQEKISTRVAAELQHRVAALAWSILKHQAARPSAATIQNSRDDFSSLIQDFLRSDLHFDFKSGTKGDRVLEQRLILNLVQIDDPATALLQQPKVAEVLLASSEGDRRMVQEVLGSNEKLVMGAALLRLCLHSSWREKLINAAEILHSRLEPLVKWATGSTADGLWDGLRRLRSRTDWHQLLSPAAMAEILVRGAASHPNKENEVSFPRFVREHVLQAILAQSGIIHGVSAQESYFLRLVKAIAPIETKSITDWDRFNVCLRMCSILRTETVSDNNAVSSVLEVFLRDIEPSVYRFSILSIARNSFAFEELQFEHDLELVVSPELLRLYVEYNARNTDASDVESLNLVSRFRGMMQSSQDIEDDQLALNTALSLQKAANGAGSRGPSLVSARTLLRVKSEPSYGVLEVAPGLHPVLRKPEDQEDEDPVRYVRHSPFSFDGDLGAGAGIAHVFANNGETWELFQELPNNSTILGRGFYLRKTQQGTWVMLMATSRDEERDCPQLFLHTIVENHRLAAFNFHDEVVAVLECIVQVAFTAGVPQMECPDSFEKMAKAIKALQREEDSIPRKRNSGSESENGQRVEDEMHDENEMEDEEDEDGMDSGNAGSVDGQGSQDSLERGAKPYTSYKEAELRHVTWMLEQLDEVRGKAGDHTIVIRIAKKLEMASPEIQDRMTKALTVIMTTTDHEARSQLYFVLELVEHNLRLSSRKHAPDPAQKNKLMALHAHIAKHKFRSIGLQLLDEFDEDYALSGIRVFTKDFEDSDDEDEVADPKHPSVTQMRAGGEDDGGVRQRVEEACKMISNTGASQDDDASGETEAIEVKNSNLFDYDAGGYGEMRDSNRIVWTLHGSEPGRRLYFCPLDTRQLKLQYSDAHGLPIAYIFHERLLARALQNREPQEAMSHRDSLLDWLGKLARSPLPASVKRFMMATLEHGAPSCTAPALTRHGATLNKDEDVDEDEDINLLAITNCVAAAMPREEAVREQLTRVYTIKPGMRKFIKRKNDMYGVHVVRRQEWDTLERHGVVPVECDLGHDSLINARDDASMYLRIIGCFSEFTWLVWVRGLPTVSDQLLKWIAEYTKHHPWRFVYLEECDTSWNFGENRDRCVLTRAPMTASRLLTCRKDLQRAQLRANRPVHEFDVDEKLVDTILSASKGWDGLEKALKTALLSSTQLQGSSKEMLSDDENVVIDFLKEGAPAASATKQGVSIEPGAPSEGSSWLSADGTTQESRGSDDYRDQMRLLLRQPDPKIVLLVSPPGAGKSHFSDELGKELKKTFSLGFAYVDGSDDELVDTALASVLTRKVPEEGGRMFLVATPELTLELFRAVGKSAKTVIGAMVQAALLTWDNDVGRDFPDFVERDLRGANGLSPAIKIAAWCCMMRSESKKGDASLQDLIPAETIFKTLFIDQVGFPHQLSDRASLTDRKCPTFSWGGSYESLKNMSDALRRGHSINFADVYEKEWRQNEVVALNEFVVLLSACRSPATVLLALRRENLVALMQGALSDDALKLAKYVLSSGVFEKDADSHGHNSPYRAAVWTLLMCETEQIDVKELVERYVPREELVKALAWAPDNVASLRATRAKDRGMRERTLTNLLVGLSKWLIARGDDAARVHLLWRGFLAPLLDPIKCPDVAEIVAKFEDDMQTGWNKLMRKLWLLAKGRAQTADLMVIKAVADWTLYKTISGPFRVTYATGLLLSNSSIPLDAQNTLLQKEGSEVDLGALQQHGLDGNVDLNDLIKENEAGECEGKHERDERSIGDGAEDASATSLKIILLGDSATGKSKLIERYLMDEYCPHQDSTYALTLFKHQGQVEDPRTGAKKKVNIDFWDTAGQERFQKIHSSFYYRAHGCILVFDVTRKATYQHLPQWLAELRQYAENVPCLVVANKIDVDMKVTRKTFSFPKKNGLDFMFVSAADGTNVVSAFEEITQKAYEHKASGSQSFLTEVMDLLDDNAN</sequence>
<dbReference type="SUPFAM" id="SSF52540">
    <property type="entry name" value="P-loop containing nucleoside triphosphate hydrolases"/>
    <property type="match status" value="2"/>
</dbReference>
<dbReference type="InterPro" id="IPR027417">
    <property type="entry name" value="P-loop_NTPase"/>
</dbReference>
<dbReference type="Pfam" id="PF00071">
    <property type="entry name" value="Ras"/>
    <property type="match status" value="1"/>
</dbReference>
<organism evidence="3 4">
    <name type="scientific">Hondaea fermentalgiana</name>
    <dbReference type="NCBI Taxonomy" id="2315210"/>
    <lineage>
        <taxon>Eukaryota</taxon>
        <taxon>Sar</taxon>
        <taxon>Stramenopiles</taxon>
        <taxon>Bigyra</taxon>
        <taxon>Labyrinthulomycetes</taxon>
        <taxon>Thraustochytrida</taxon>
        <taxon>Thraustochytriidae</taxon>
        <taxon>Hondaea</taxon>
    </lineage>
</organism>
<dbReference type="PRINTS" id="PR00449">
    <property type="entry name" value="RASTRNSFRMNG"/>
</dbReference>
<comment type="caution">
    <text evidence="3">The sequence shown here is derived from an EMBL/GenBank/DDBJ whole genome shotgun (WGS) entry which is preliminary data.</text>
</comment>
<feature type="compositionally biased region" description="Acidic residues" evidence="2">
    <location>
        <begin position="2064"/>
        <end position="2080"/>
    </location>
</feature>
<dbReference type="PROSITE" id="PS51419">
    <property type="entry name" value="RAB"/>
    <property type="match status" value="1"/>
</dbReference>
<feature type="region of interest" description="Disordered" evidence="2">
    <location>
        <begin position="610"/>
        <end position="675"/>
    </location>
</feature>
<feature type="region of interest" description="Disordered" evidence="2">
    <location>
        <begin position="1"/>
        <end position="91"/>
    </location>
</feature>
<feature type="compositionally biased region" description="Acidic residues" evidence="2">
    <location>
        <begin position="46"/>
        <end position="72"/>
    </location>
</feature>
<dbReference type="NCBIfam" id="TIGR00231">
    <property type="entry name" value="small_GTP"/>
    <property type="match status" value="1"/>
</dbReference>